<reference evidence="2" key="1">
    <citation type="journal article" date="2024" name="Proc. Natl. Acad. Sci. U.S.A.">
        <title>Extraordinary preservation of gene collinearity over three hundred million years revealed in homosporous lycophytes.</title>
        <authorList>
            <person name="Li C."/>
            <person name="Wickell D."/>
            <person name="Kuo L.Y."/>
            <person name="Chen X."/>
            <person name="Nie B."/>
            <person name="Liao X."/>
            <person name="Peng D."/>
            <person name="Ji J."/>
            <person name="Jenkins J."/>
            <person name="Williams M."/>
            <person name="Shu S."/>
            <person name="Plott C."/>
            <person name="Barry K."/>
            <person name="Rajasekar S."/>
            <person name="Grimwood J."/>
            <person name="Han X."/>
            <person name="Sun S."/>
            <person name="Hou Z."/>
            <person name="He W."/>
            <person name="Dai G."/>
            <person name="Sun C."/>
            <person name="Schmutz J."/>
            <person name="Leebens-Mack J.H."/>
            <person name="Li F.W."/>
            <person name="Wang L."/>
        </authorList>
    </citation>
    <scope>NUCLEOTIDE SEQUENCE [LARGE SCALE GENOMIC DNA]</scope>
    <source>
        <strain evidence="2">cv. PW_Plant_1</strain>
    </source>
</reference>
<evidence type="ECO:0000313" key="1">
    <source>
        <dbReference type="EMBL" id="KAJ7554227.1"/>
    </source>
</evidence>
<dbReference type="EMBL" id="CM055097">
    <property type="protein sequence ID" value="KAJ7554227.1"/>
    <property type="molecule type" value="Genomic_DNA"/>
</dbReference>
<protein>
    <submittedName>
        <fullName evidence="1">Uncharacterized protein</fullName>
    </submittedName>
</protein>
<organism evidence="1 2">
    <name type="scientific">Diphasiastrum complanatum</name>
    <name type="common">Issler's clubmoss</name>
    <name type="synonym">Lycopodium complanatum</name>
    <dbReference type="NCBI Taxonomy" id="34168"/>
    <lineage>
        <taxon>Eukaryota</taxon>
        <taxon>Viridiplantae</taxon>
        <taxon>Streptophyta</taxon>
        <taxon>Embryophyta</taxon>
        <taxon>Tracheophyta</taxon>
        <taxon>Lycopodiopsida</taxon>
        <taxon>Lycopodiales</taxon>
        <taxon>Lycopodiaceae</taxon>
        <taxon>Lycopodioideae</taxon>
        <taxon>Diphasiastrum</taxon>
    </lineage>
</organism>
<accession>A0ACC2DJH1</accession>
<gene>
    <name evidence="1" type="ORF">O6H91_06G132100</name>
</gene>
<name>A0ACC2DJH1_DIPCM</name>
<comment type="caution">
    <text evidence="1">The sequence shown here is derived from an EMBL/GenBank/DDBJ whole genome shotgun (WGS) entry which is preliminary data.</text>
</comment>
<sequence>MKTATDVPFSRRILPPISFLVVSVFFLLPWVRGKVVTVGGSQGWTDFDETTSNAPDYQAWASSESIFPGDSVVFRYTPTFHTVYSLPTKLAFDNCNFAVATLLDDGASGHFTWVAPIQAGQYRFACAKTIEGQGSHCNAGQKITITVLSSRSSSPVASPPAPEAFPPSPRPMSHSPPHNISGAQPPGSPAQGRSHSGTSDSSPASSVTNSSNTPVPGIPASLPGLPPSPATNLPSQPTASPELAPEPVARSPALITTTSAAPPRPEASQAKSTGSQITQHWLSTMFWAWVIFF</sequence>
<evidence type="ECO:0000313" key="2">
    <source>
        <dbReference type="Proteomes" id="UP001162992"/>
    </source>
</evidence>
<keyword evidence="2" id="KW-1185">Reference proteome</keyword>
<dbReference type="Proteomes" id="UP001162992">
    <property type="component" value="Chromosome 6"/>
</dbReference>
<proteinExistence type="predicted"/>